<proteinExistence type="predicted"/>
<name>A0A1I4XF79_9PROT</name>
<protein>
    <submittedName>
        <fullName evidence="1">Uncharacterized protein</fullName>
    </submittedName>
</protein>
<evidence type="ECO:0000313" key="1">
    <source>
        <dbReference type="EMBL" id="SFN24581.1"/>
    </source>
</evidence>
<dbReference type="Proteomes" id="UP000183107">
    <property type="component" value="Unassembled WGS sequence"/>
</dbReference>
<sequence>MLSLYMENAMKNKRCAACDRLFRPRPQTPNQSFCSNTECQRERRRQWQRLKLQADPDYQDNQARAQRAWNKRNPDYWREYRQSHRQYVERNRAMQQQRNAKARVGQVAKMDVSDPLARPPSGFYRLSLIPDNGIAKVDVWTVEIRVHACKCMRSANIAKR</sequence>
<keyword evidence="2" id="KW-1185">Reference proteome</keyword>
<organism evidence="1 2">
    <name type="scientific">Nitrosospira briensis</name>
    <dbReference type="NCBI Taxonomy" id="35799"/>
    <lineage>
        <taxon>Bacteria</taxon>
        <taxon>Pseudomonadati</taxon>
        <taxon>Pseudomonadota</taxon>
        <taxon>Betaproteobacteria</taxon>
        <taxon>Nitrosomonadales</taxon>
        <taxon>Nitrosomonadaceae</taxon>
        <taxon>Nitrosospira</taxon>
    </lineage>
</organism>
<dbReference type="AlphaFoldDB" id="A0A1I4XF79"/>
<dbReference type="EMBL" id="FOVJ01000001">
    <property type="protein sequence ID" value="SFN24581.1"/>
    <property type="molecule type" value="Genomic_DNA"/>
</dbReference>
<reference evidence="2" key="1">
    <citation type="submission" date="2016-10" db="EMBL/GenBank/DDBJ databases">
        <authorList>
            <person name="Varghese N."/>
        </authorList>
    </citation>
    <scope>NUCLEOTIDE SEQUENCE [LARGE SCALE GENOMIC DNA]</scope>
    <source>
        <strain evidence="2">Nsp8</strain>
    </source>
</reference>
<evidence type="ECO:0000313" key="2">
    <source>
        <dbReference type="Proteomes" id="UP000183107"/>
    </source>
</evidence>
<gene>
    <name evidence="1" type="ORF">SAMN05216386_0096</name>
</gene>
<accession>A0A1I4XF79</accession>